<dbReference type="EC" id="5.4.99.-" evidence="4"/>
<dbReference type="GO" id="GO:0120159">
    <property type="term" value="F:rRNA pseudouridine synthase activity"/>
    <property type="evidence" value="ECO:0007669"/>
    <property type="project" value="UniProtKB-ARBA"/>
</dbReference>
<dbReference type="OrthoDB" id="9807213at2"/>
<feature type="compositionally biased region" description="Basic residues" evidence="5">
    <location>
        <begin position="382"/>
        <end position="401"/>
    </location>
</feature>
<protein>
    <recommendedName>
        <fullName evidence="4">Pseudouridine synthase</fullName>
        <ecNumber evidence="4">5.4.99.-</ecNumber>
    </recommendedName>
</protein>
<dbReference type="InterPro" id="IPR020094">
    <property type="entry name" value="TruA/RsuA/RluB/E/F_N"/>
</dbReference>
<dbReference type="InterPro" id="IPR018496">
    <property type="entry name" value="PsdUridine_synth_RsuA/RluB_CS"/>
</dbReference>
<feature type="compositionally biased region" description="Basic and acidic residues" evidence="5">
    <location>
        <begin position="344"/>
        <end position="356"/>
    </location>
</feature>
<dbReference type="SUPFAM" id="SSF55120">
    <property type="entry name" value="Pseudouridine synthase"/>
    <property type="match status" value="1"/>
</dbReference>
<organism evidence="7 8">
    <name type="scientific">Rubripirellula reticaptiva</name>
    <dbReference type="NCBI Taxonomy" id="2528013"/>
    <lineage>
        <taxon>Bacteria</taxon>
        <taxon>Pseudomonadati</taxon>
        <taxon>Planctomycetota</taxon>
        <taxon>Planctomycetia</taxon>
        <taxon>Pirellulales</taxon>
        <taxon>Pirellulaceae</taxon>
        <taxon>Rubripirellula</taxon>
    </lineage>
</organism>
<dbReference type="Proteomes" id="UP000317977">
    <property type="component" value="Unassembled WGS sequence"/>
</dbReference>
<dbReference type="NCBIfam" id="TIGR00093">
    <property type="entry name" value="pseudouridine synthase"/>
    <property type="match status" value="1"/>
</dbReference>
<keyword evidence="2 4" id="KW-0413">Isomerase</keyword>
<dbReference type="Pfam" id="PF00849">
    <property type="entry name" value="PseudoU_synth_2"/>
    <property type="match status" value="1"/>
</dbReference>
<feature type="region of interest" description="Disordered" evidence="5">
    <location>
        <begin position="256"/>
        <end position="401"/>
    </location>
</feature>
<evidence type="ECO:0000256" key="2">
    <source>
        <dbReference type="ARBA" id="ARBA00023235"/>
    </source>
</evidence>
<evidence type="ECO:0000256" key="5">
    <source>
        <dbReference type="SAM" id="MobiDB-lite"/>
    </source>
</evidence>
<sequence length="401" mass="43187">MPRKTAQKRPANSTEESSSLRLQRVLAGAGFGSRRQCEELIEDGRVHVDGVVVDKLGTTVDASVQKILVDGQPLRKQKVVYYAVNKPVGVVTTNRDPQGRPRVVDLVPPDERVFPVGRLDLSSEGLIVLTNDGELAQKLTHPSIGVKKIYRVVVAGKVENETMKKMREGIYIAEGFVKVDGAKLLKAKARSTELEITLSEGKNREIRRILARLGHKVQQLRRIAVGPLKLGDIPPGAYRVLRREEIDKLWATIEAAENTPTPRHTKKKTAGPGRSTKKKASTKFGGATKKFTGSNAKSGGKTTVRSAGKSTGKKAGPATKSAAPLNTPIKPSGSGAIIGGDSKPLVDRSKLKEHVVKARPTGAQRKEAAGGTDSRSAGGRGKPTKGRPGKGRTNQRRTKKR</sequence>
<evidence type="ECO:0000256" key="1">
    <source>
        <dbReference type="ARBA" id="ARBA00008348"/>
    </source>
</evidence>
<evidence type="ECO:0000313" key="7">
    <source>
        <dbReference type="EMBL" id="TWU56156.1"/>
    </source>
</evidence>
<keyword evidence="3" id="KW-0694">RNA-binding</keyword>
<dbReference type="PROSITE" id="PS50889">
    <property type="entry name" value="S4"/>
    <property type="match status" value="1"/>
</dbReference>
<feature type="compositionally biased region" description="Polar residues" evidence="5">
    <location>
        <begin position="291"/>
        <end position="309"/>
    </location>
</feature>
<dbReference type="Gene3D" id="3.30.70.1560">
    <property type="entry name" value="Alpha-L RNA-binding motif"/>
    <property type="match status" value="1"/>
</dbReference>
<feature type="domain" description="RNA-binding S4" evidence="6">
    <location>
        <begin position="20"/>
        <end position="85"/>
    </location>
</feature>
<keyword evidence="8" id="KW-1185">Reference proteome</keyword>
<dbReference type="SMART" id="SM00363">
    <property type="entry name" value="S4"/>
    <property type="match status" value="1"/>
</dbReference>
<dbReference type="InterPro" id="IPR042092">
    <property type="entry name" value="PsdUridine_s_RsuA/RluB/E/F_cat"/>
</dbReference>
<feature type="compositionally biased region" description="Basic residues" evidence="5">
    <location>
        <begin position="263"/>
        <end position="281"/>
    </location>
</feature>
<evidence type="ECO:0000256" key="3">
    <source>
        <dbReference type="PROSITE-ProRule" id="PRU00182"/>
    </source>
</evidence>
<dbReference type="InterPro" id="IPR000748">
    <property type="entry name" value="PsdUridine_synth_RsuA/RluB/E/F"/>
</dbReference>
<dbReference type="FunFam" id="3.10.290.10:FF:000003">
    <property type="entry name" value="Pseudouridine synthase"/>
    <property type="match status" value="1"/>
</dbReference>
<dbReference type="PANTHER" id="PTHR47683:SF2">
    <property type="entry name" value="RNA-BINDING S4 DOMAIN-CONTAINING PROTEIN"/>
    <property type="match status" value="1"/>
</dbReference>
<accession>A0A5C6F7U2</accession>
<dbReference type="Gene3D" id="3.10.290.10">
    <property type="entry name" value="RNA-binding S4 domain"/>
    <property type="match status" value="1"/>
</dbReference>
<dbReference type="CDD" id="cd02870">
    <property type="entry name" value="PseudoU_synth_RsuA_like"/>
    <property type="match status" value="1"/>
</dbReference>
<name>A0A5C6F7U2_9BACT</name>
<dbReference type="SUPFAM" id="SSF55174">
    <property type="entry name" value="Alpha-L RNA-binding motif"/>
    <property type="match status" value="1"/>
</dbReference>
<dbReference type="InterPro" id="IPR006145">
    <property type="entry name" value="PsdUridine_synth_RsuA/RluA"/>
</dbReference>
<evidence type="ECO:0000259" key="6">
    <source>
        <dbReference type="SMART" id="SM00363"/>
    </source>
</evidence>
<proteinExistence type="inferred from homology"/>
<dbReference type="PANTHER" id="PTHR47683">
    <property type="entry name" value="PSEUDOURIDINE SYNTHASE FAMILY PROTEIN-RELATED"/>
    <property type="match status" value="1"/>
</dbReference>
<evidence type="ECO:0000313" key="8">
    <source>
        <dbReference type="Proteomes" id="UP000317977"/>
    </source>
</evidence>
<dbReference type="GO" id="GO:0003723">
    <property type="term" value="F:RNA binding"/>
    <property type="evidence" value="ECO:0007669"/>
    <property type="project" value="UniProtKB-KW"/>
</dbReference>
<reference evidence="7 8" key="1">
    <citation type="submission" date="2019-02" db="EMBL/GenBank/DDBJ databases">
        <title>Deep-cultivation of Planctomycetes and their phenomic and genomic characterization uncovers novel biology.</title>
        <authorList>
            <person name="Wiegand S."/>
            <person name="Jogler M."/>
            <person name="Boedeker C."/>
            <person name="Pinto D."/>
            <person name="Vollmers J."/>
            <person name="Rivas-Marin E."/>
            <person name="Kohn T."/>
            <person name="Peeters S.H."/>
            <person name="Heuer A."/>
            <person name="Rast P."/>
            <person name="Oberbeckmann S."/>
            <person name="Bunk B."/>
            <person name="Jeske O."/>
            <person name="Meyerdierks A."/>
            <person name="Storesund J.E."/>
            <person name="Kallscheuer N."/>
            <person name="Luecker S."/>
            <person name="Lage O.M."/>
            <person name="Pohl T."/>
            <person name="Merkel B.J."/>
            <person name="Hornburger P."/>
            <person name="Mueller R.-W."/>
            <person name="Bruemmer F."/>
            <person name="Labrenz M."/>
            <person name="Spormann A.M."/>
            <person name="Op Den Camp H."/>
            <person name="Overmann J."/>
            <person name="Amann R."/>
            <person name="Jetten M.S.M."/>
            <person name="Mascher T."/>
            <person name="Medema M.H."/>
            <person name="Devos D.P."/>
            <person name="Kaster A.-K."/>
            <person name="Ovreas L."/>
            <person name="Rohde M."/>
            <person name="Galperin M.Y."/>
            <person name="Jogler C."/>
        </authorList>
    </citation>
    <scope>NUCLEOTIDE SEQUENCE [LARGE SCALE GENOMIC DNA]</scope>
    <source>
        <strain evidence="7 8">Poly59</strain>
    </source>
</reference>
<dbReference type="PROSITE" id="PS01149">
    <property type="entry name" value="PSI_RSU"/>
    <property type="match status" value="1"/>
</dbReference>
<dbReference type="InterPro" id="IPR002942">
    <property type="entry name" value="S4_RNA-bd"/>
</dbReference>
<evidence type="ECO:0000256" key="4">
    <source>
        <dbReference type="RuleBase" id="RU003887"/>
    </source>
</evidence>
<dbReference type="InterPro" id="IPR036986">
    <property type="entry name" value="S4_RNA-bd_sf"/>
</dbReference>
<dbReference type="InterPro" id="IPR050343">
    <property type="entry name" value="RsuA_PseudoU_synthase"/>
</dbReference>
<dbReference type="Gene3D" id="3.30.70.580">
    <property type="entry name" value="Pseudouridine synthase I, catalytic domain, N-terminal subdomain"/>
    <property type="match status" value="1"/>
</dbReference>
<dbReference type="AlphaFoldDB" id="A0A5C6F7U2"/>
<gene>
    <name evidence="7" type="primary">rluB</name>
    <name evidence="7" type="ORF">Poly59_24600</name>
</gene>
<dbReference type="Pfam" id="PF01479">
    <property type="entry name" value="S4"/>
    <property type="match status" value="1"/>
</dbReference>
<comment type="similarity">
    <text evidence="1 4">Belongs to the pseudouridine synthase RsuA family.</text>
</comment>
<comment type="caution">
    <text evidence="7">The sequence shown here is derived from an EMBL/GenBank/DDBJ whole genome shotgun (WGS) entry which is preliminary data.</text>
</comment>
<dbReference type="InterPro" id="IPR020103">
    <property type="entry name" value="PsdUridine_synth_cat_dom_sf"/>
</dbReference>
<dbReference type="GO" id="GO:0000455">
    <property type="term" value="P:enzyme-directed rRNA pseudouridine synthesis"/>
    <property type="evidence" value="ECO:0007669"/>
    <property type="project" value="UniProtKB-ARBA"/>
</dbReference>
<dbReference type="RefSeq" id="WP_146534200.1">
    <property type="nucleotide sequence ID" value="NZ_SJPX01000002.1"/>
</dbReference>
<dbReference type="CDD" id="cd00165">
    <property type="entry name" value="S4"/>
    <property type="match status" value="1"/>
</dbReference>
<dbReference type="EMBL" id="SJPX01000002">
    <property type="protein sequence ID" value="TWU56156.1"/>
    <property type="molecule type" value="Genomic_DNA"/>
</dbReference>